<protein>
    <recommendedName>
        <fullName evidence="4">Gp5/Type VI secretion system Vgr protein OB-fold domain-containing protein</fullName>
    </recommendedName>
</protein>
<proteinExistence type="predicted"/>
<dbReference type="EMBL" id="CP000856">
    <property type="protein sequence ID" value="ABW35074.1"/>
    <property type="molecule type" value="Genomic_DNA"/>
</dbReference>
<name>A8ZRG5_DEIGD</name>
<dbReference type="HOGENOM" id="CLU_1048566_0_0_0"/>
<sequence>MQWPEVALGQVEAAHPAEYAVSVVFPNLGMLTGIRVPVAAAQASRQHGQFALPQRGDWGIVVFYQNDPRSARWLCTLTDAFWHAAPLELLTDDPDLQARFERSGRDTYRHGNGDLEVQHPDGSLFRLTHGSGDPQKRTRRKIGITEGAARTPKRVDPDAPEADPLQLYFEQKNGVKVHLDERGTLKITLEGAYTVEATREKQVAVSNGAGASVRLLPSGDVAISPGAGGKLLLGGPGDMRPVARQGDMTQFGGPIITAASNTLAS</sequence>
<keyword evidence="2" id="KW-0614">Plasmid</keyword>
<feature type="compositionally biased region" description="Basic and acidic residues" evidence="1">
    <location>
        <begin position="107"/>
        <end position="119"/>
    </location>
</feature>
<dbReference type="KEGG" id="dge:Dgeo_3033"/>
<evidence type="ECO:0000313" key="3">
    <source>
        <dbReference type="Proteomes" id="UP000002431"/>
    </source>
</evidence>
<dbReference type="Proteomes" id="UP000002431">
    <property type="component" value="Plasmid pDGEO02"/>
</dbReference>
<reference evidence="2" key="1">
    <citation type="submission" date="2007-10" db="EMBL/GenBank/DDBJ databases">
        <title>Complete sequence of Plasmid2 pDGEO02 of Deinococcus geothermalis DSM 11300.</title>
        <authorList>
            <consortium name="US DOE Joint Genome Institute"/>
            <person name="Copeland A."/>
            <person name="Lucas S."/>
            <person name="Lapidus A."/>
            <person name="Barry K."/>
            <person name="Detter J.C."/>
            <person name="Glavina del Rio T."/>
            <person name="Hammon N."/>
            <person name="Israni S."/>
            <person name="Dalin E."/>
            <person name="Tice H."/>
            <person name="Pitluck S."/>
            <person name="Brettin T."/>
            <person name="Bruce D."/>
            <person name="Han C."/>
            <person name="Tapia R."/>
            <person name="Saunders E."/>
            <person name="Gilna P."/>
            <person name="Schmutz J."/>
            <person name="Larimer F."/>
            <person name="Land M."/>
            <person name="Hauser L."/>
            <person name="Kyrpides N."/>
            <person name="Kim E."/>
            <person name="Daly M.J."/>
            <person name="Fredrickson J.K."/>
            <person name="Makarova K.S."/>
            <person name="Gaidamakova E.K."/>
            <person name="Zhai M."/>
            <person name="Richardson P."/>
        </authorList>
    </citation>
    <scope>NUCLEOTIDE SEQUENCE [LARGE SCALE GENOMIC DNA]</scope>
    <source>
        <strain evidence="2">DSM 11300</strain>
        <plasmid evidence="2">pDGEO02</plasmid>
    </source>
</reference>
<feature type="region of interest" description="Disordered" evidence="1">
    <location>
        <begin position="107"/>
        <end position="138"/>
    </location>
</feature>
<gene>
    <name evidence="2" type="ORF">Dgeo_3033</name>
</gene>
<dbReference type="AlphaFoldDB" id="A8ZRG5"/>
<evidence type="ECO:0000313" key="2">
    <source>
        <dbReference type="EMBL" id="ABW35074.1"/>
    </source>
</evidence>
<evidence type="ECO:0000256" key="1">
    <source>
        <dbReference type="SAM" id="MobiDB-lite"/>
    </source>
</evidence>
<organism evidence="2 3">
    <name type="scientific">Deinococcus geothermalis (strain DSM 11300 / CIP 105573 / AG-3a)</name>
    <dbReference type="NCBI Taxonomy" id="319795"/>
    <lineage>
        <taxon>Bacteria</taxon>
        <taxon>Thermotogati</taxon>
        <taxon>Deinococcota</taxon>
        <taxon>Deinococci</taxon>
        <taxon>Deinococcales</taxon>
        <taxon>Deinococcaceae</taxon>
        <taxon>Deinococcus</taxon>
    </lineage>
</organism>
<geneLocation type="plasmid" evidence="2 3">
    <name>pDGEO02</name>
</geneLocation>
<keyword evidence="3" id="KW-1185">Reference proteome</keyword>
<dbReference type="RefSeq" id="WP_012173313.1">
    <property type="nucleotide sequence ID" value="NC_009939.1"/>
</dbReference>
<evidence type="ECO:0008006" key="4">
    <source>
        <dbReference type="Google" id="ProtNLM"/>
    </source>
</evidence>
<accession>A8ZRG5</accession>